<reference evidence="1" key="2">
    <citation type="journal article" date="2023" name="IMA Fungus">
        <title>Comparative genomic study of the Penicillium genus elucidates a diverse pangenome and 15 lateral gene transfer events.</title>
        <authorList>
            <person name="Petersen C."/>
            <person name="Sorensen T."/>
            <person name="Nielsen M.R."/>
            <person name="Sondergaard T.E."/>
            <person name="Sorensen J.L."/>
            <person name="Fitzpatrick D.A."/>
            <person name="Frisvad J.C."/>
            <person name="Nielsen K.L."/>
        </authorList>
    </citation>
    <scope>NUCLEOTIDE SEQUENCE</scope>
    <source>
        <strain evidence="1">IBT 26290</strain>
    </source>
</reference>
<name>A0A9W9LMG8_9EURO</name>
<dbReference type="AlphaFoldDB" id="A0A9W9LMG8"/>
<evidence type="ECO:0000313" key="1">
    <source>
        <dbReference type="EMBL" id="KAJ5166091.1"/>
    </source>
</evidence>
<evidence type="ECO:0000313" key="2">
    <source>
        <dbReference type="Proteomes" id="UP001149163"/>
    </source>
</evidence>
<keyword evidence="2" id="KW-1185">Reference proteome</keyword>
<reference evidence="1" key="1">
    <citation type="submission" date="2022-11" db="EMBL/GenBank/DDBJ databases">
        <authorList>
            <person name="Petersen C."/>
        </authorList>
    </citation>
    <scope>NUCLEOTIDE SEQUENCE</scope>
    <source>
        <strain evidence="1">IBT 26290</strain>
    </source>
</reference>
<dbReference type="Proteomes" id="UP001149163">
    <property type="component" value="Unassembled WGS sequence"/>
</dbReference>
<sequence length="284" mass="29965">MATPYLRHRLIALGPVAHSGARPVSPSLNLYRIDNDPDATDLRYQATAALATAWDVFPWYNATSTSWTPTPTGCPAIFLRAIADHGRINNFSGAPWAPPPPRWCPSWVRLVKTLIGPESNSATGCLAKTPTTSNKSTPSGAEFNSIPHFTFVFLSPLVKASSLSSVVTVPQGPSPVDYPPVSKMEKSSTKPAAGSAELKIDLISPDVAASGWMPTLSKKPITLDASIGGGIKVNAKATIGWTLEVLDTGLQIRIGLEPWAGGTLTVASSSGAACTDDPQKHHFG</sequence>
<dbReference type="RefSeq" id="XP_056542552.1">
    <property type="nucleotide sequence ID" value="XM_056686997.1"/>
</dbReference>
<organism evidence="1 2">
    <name type="scientific">Penicillium canariense</name>
    <dbReference type="NCBI Taxonomy" id="189055"/>
    <lineage>
        <taxon>Eukaryota</taxon>
        <taxon>Fungi</taxon>
        <taxon>Dikarya</taxon>
        <taxon>Ascomycota</taxon>
        <taxon>Pezizomycotina</taxon>
        <taxon>Eurotiomycetes</taxon>
        <taxon>Eurotiomycetidae</taxon>
        <taxon>Eurotiales</taxon>
        <taxon>Aspergillaceae</taxon>
        <taxon>Penicillium</taxon>
    </lineage>
</organism>
<dbReference type="GeneID" id="81426173"/>
<gene>
    <name evidence="1" type="ORF">N7482_004872</name>
</gene>
<comment type="caution">
    <text evidence="1">The sequence shown here is derived from an EMBL/GenBank/DDBJ whole genome shotgun (WGS) entry which is preliminary data.</text>
</comment>
<dbReference type="EMBL" id="JAPQKN010000003">
    <property type="protein sequence ID" value="KAJ5166091.1"/>
    <property type="molecule type" value="Genomic_DNA"/>
</dbReference>
<accession>A0A9W9LMG8</accession>
<protein>
    <submittedName>
        <fullName evidence="1">Uncharacterized protein</fullName>
    </submittedName>
</protein>
<dbReference type="OrthoDB" id="160645at2759"/>
<proteinExistence type="predicted"/>